<gene>
    <name evidence="1" type="ORF">AWB69_09271</name>
</gene>
<accession>A0A158K228</accession>
<dbReference type="EMBL" id="FCOK02000183">
    <property type="protein sequence ID" value="SAL75025.1"/>
    <property type="molecule type" value="Genomic_DNA"/>
</dbReference>
<evidence type="ECO:0000313" key="2">
    <source>
        <dbReference type="Proteomes" id="UP000054683"/>
    </source>
</evidence>
<dbReference type="Proteomes" id="UP000054683">
    <property type="component" value="Unassembled WGS sequence"/>
</dbReference>
<protein>
    <submittedName>
        <fullName evidence="1">Uncharacterized protein</fullName>
    </submittedName>
</protein>
<proteinExistence type="predicted"/>
<organism evidence="1 2">
    <name type="scientific">Caballeronia udeis</name>
    <dbReference type="NCBI Taxonomy" id="1232866"/>
    <lineage>
        <taxon>Bacteria</taxon>
        <taxon>Pseudomonadati</taxon>
        <taxon>Pseudomonadota</taxon>
        <taxon>Betaproteobacteria</taxon>
        <taxon>Burkholderiales</taxon>
        <taxon>Burkholderiaceae</taxon>
        <taxon>Caballeronia</taxon>
    </lineage>
</organism>
<evidence type="ECO:0000313" key="1">
    <source>
        <dbReference type="EMBL" id="SAL75025.1"/>
    </source>
</evidence>
<name>A0A158K228_9BURK</name>
<dbReference type="AlphaFoldDB" id="A0A158K228"/>
<sequence length="82" mass="8527">MRNASSITLTFMTALSKRLPESTTYPADSFNGFAYARITSRSGVGTAARSSASVRPVTVRTAPLSLPASSSSFITAGTPPAR</sequence>
<reference evidence="1 2" key="1">
    <citation type="submission" date="2016-01" db="EMBL/GenBank/DDBJ databases">
        <authorList>
            <person name="Oliw E.H."/>
        </authorList>
    </citation>
    <scope>NUCLEOTIDE SEQUENCE [LARGE SCALE GENOMIC DNA]</scope>
    <source>
        <strain evidence="1">LMG 27134</strain>
    </source>
</reference>